<evidence type="ECO:0000313" key="2">
    <source>
        <dbReference type="EMBL" id="RKN17550.1"/>
    </source>
</evidence>
<accession>A0A3A9VYA6</accession>
<keyword evidence="3" id="KW-1185">Reference proteome</keyword>
<evidence type="ECO:0000313" key="1">
    <source>
        <dbReference type="EMBL" id="RKN05710.1"/>
    </source>
</evidence>
<reference evidence="3 4" key="1">
    <citation type="submission" date="2018-09" db="EMBL/GenBank/DDBJ databases">
        <title>Streptomyces sp. nov. DS1-2, an endophytic actinomycete isolated from roots of Dendrobium scabrilingue.</title>
        <authorList>
            <person name="Kuncharoen N."/>
            <person name="Kudo T."/>
            <person name="Ohkuma M."/>
            <person name="Yuki M."/>
            <person name="Tanasupawat S."/>
        </authorList>
    </citation>
    <scope>NUCLEOTIDE SEQUENCE [LARGE SCALE GENOMIC DNA]</scope>
    <source>
        <strain evidence="1 4">AZ1-7</strain>
        <strain evidence="2 3">DS1-2</strain>
    </source>
</reference>
<dbReference type="Proteomes" id="UP000275024">
    <property type="component" value="Unassembled WGS sequence"/>
</dbReference>
<dbReference type="EMBL" id="RBDY01000023">
    <property type="protein sequence ID" value="RKN17550.1"/>
    <property type="molecule type" value="Genomic_DNA"/>
</dbReference>
<evidence type="ECO:0000313" key="3">
    <source>
        <dbReference type="Proteomes" id="UP000268652"/>
    </source>
</evidence>
<organism evidence="1 4">
    <name type="scientific">Streptomyces radicis</name>
    <dbReference type="NCBI Taxonomy" id="1750517"/>
    <lineage>
        <taxon>Bacteria</taxon>
        <taxon>Bacillati</taxon>
        <taxon>Actinomycetota</taxon>
        <taxon>Actinomycetes</taxon>
        <taxon>Kitasatosporales</taxon>
        <taxon>Streptomycetaceae</taxon>
        <taxon>Streptomyces</taxon>
    </lineage>
</organism>
<gene>
    <name evidence="2" type="ORF">D7318_23960</name>
    <name evidence="1" type="ORF">D7319_24595</name>
</gene>
<name>A0A3A9VYA6_9ACTN</name>
<sequence length="112" mass="12355">MGVSEEHGRSIMTSLPRAGAVFATGFQWWWVVPSESQVGLTWPSTARYWPGACRPGPLRRSRLSRLVPRLIHWPDDDVTPYTHPLLLYIAVCRLAGVPPALSSPAASGCDCR</sequence>
<dbReference type="Proteomes" id="UP000268652">
    <property type="component" value="Unassembled WGS sequence"/>
</dbReference>
<proteinExistence type="predicted"/>
<comment type="caution">
    <text evidence="1">The sequence shown here is derived from an EMBL/GenBank/DDBJ whole genome shotgun (WGS) entry which is preliminary data.</text>
</comment>
<protein>
    <submittedName>
        <fullName evidence="1">Uncharacterized protein</fullName>
    </submittedName>
</protein>
<evidence type="ECO:0000313" key="4">
    <source>
        <dbReference type="Proteomes" id="UP000275024"/>
    </source>
</evidence>
<dbReference type="AlphaFoldDB" id="A0A3A9VYA6"/>
<dbReference type="EMBL" id="RBDX01000025">
    <property type="protein sequence ID" value="RKN05710.1"/>
    <property type="molecule type" value="Genomic_DNA"/>
</dbReference>